<gene>
    <name evidence="2" type="ORF">SAMN05192570_1851</name>
</gene>
<feature type="region of interest" description="Disordered" evidence="1">
    <location>
        <begin position="150"/>
        <end position="169"/>
    </location>
</feature>
<dbReference type="InterPro" id="IPR025961">
    <property type="entry name" value="Metal_resist"/>
</dbReference>
<dbReference type="OrthoDB" id="7206408at2"/>
<dbReference type="Pfam" id="PF13801">
    <property type="entry name" value="Metal_resist"/>
    <property type="match status" value="1"/>
</dbReference>
<name>A0A1I6QIL6_9CAUL</name>
<keyword evidence="3" id="KW-1185">Reference proteome</keyword>
<proteinExistence type="predicted"/>
<evidence type="ECO:0000313" key="3">
    <source>
        <dbReference type="Proteomes" id="UP000198788"/>
    </source>
</evidence>
<protein>
    <submittedName>
        <fullName evidence="2">Uncharacterized membrane protein</fullName>
    </submittedName>
</protein>
<accession>A0A1I6QIL6</accession>
<organism evidence="2 3">
    <name type="scientific">Brevundimonas viscosa</name>
    <dbReference type="NCBI Taxonomy" id="871741"/>
    <lineage>
        <taxon>Bacteria</taxon>
        <taxon>Pseudomonadati</taxon>
        <taxon>Pseudomonadota</taxon>
        <taxon>Alphaproteobacteria</taxon>
        <taxon>Caulobacterales</taxon>
        <taxon>Caulobacteraceae</taxon>
        <taxon>Brevundimonas</taxon>
    </lineage>
</organism>
<dbReference type="Proteomes" id="UP000198788">
    <property type="component" value="Unassembled WGS sequence"/>
</dbReference>
<sequence>MSGRTLKILLAASVALNLLALVAGATATVWVRSVQARIEAADRPSRERPPMMAMVAGVDSDVRQRVQETLRASARAARPDFEESRLRRREAIALVRSEDFDPVRARALLEQSRAAELRGRARLESDAVGLLETLEPDDRTVLAPILTRRGRFAARGPRSDDGQAPAGKS</sequence>
<dbReference type="AlphaFoldDB" id="A0A1I6QIL6"/>
<reference evidence="3" key="1">
    <citation type="submission" date="2016-10" db="EMBL/GenBank/DDBJ databases">
        <authorList>
            <person name="Varghese N."/>
            <person name="Submissions S."/>
        </authorList>
    </citation>
    <scope>NUCLEOTIDE SEQUENCE [LARGE SCALE GENOMIC DNA]</scope>
    <source>
        <strain evidence="3">CGMCC 1.10683</strain>
    </source>
</reference>
<dbReference type="EMBL" id="FOZV01000003">
    <property type="protein sequence ID" value="SFS52150.1"/>
    <property type="molecule type" value="Genomic_DNA"/>
</dbReference>
<dbReference type="STRING" id="871741.SAMN05192570_1851"/>
<evidence type="ECO:0000313" key="2">
    <source>
        <dbReference type="EMBL" id="SFS52150.1"/>
    </source>
</evidence>
<evidence type="ECO:0000256" key="1">
    <source>
        <dbReference type="SAM" id="MobiDB-lite"/>
    </source>
</evidence>
<dbReference type="RefSeq" id="WP_092309317.1">
    <property type="nucleotide sequence ID" value="NZ_FOZV01000003.1"/>
</dbReference>